<dbReference type="GO" id="GO:0004222">
    <property type="term" value="F:metalloendopeptidase activity"/>
    <property type="evidence" value="ECO:0007669"/>
    <property type="project" value="InterPro"/>
</dbReference>
<evidence type="ECO:0000256" key="2">
    <source>
        <dbReference type="ARBA" id="ARBA00022723"/>
    </source>
</evidence>
<feature type="coiled-coil region" evidence="4">
    <location>
        <begin position="627"/>
        <end position="675"/>
    </location>
</feature>
<dbReference type="EMBL" id="JAGSPD010000022">
    <property type="protein sequence ID" value="MBV7270689.1"/>
    <property type="molecule type" value="Genomic_DNA"/>
</dbReference>
<dbReference type="Pfam" id="PF00675">
    <property type="entry name" value="Peptidase_M16"/>
    <property type="match status" value="3"/>
</dbReference>
<evidence type="ECO:0000256" key="4">
    <source>
        <dbReference type="SAM" id="Coils"/>
    </source>
</evidence>
<dbReference type="InterPro" id="IPR011765">
    <property type="entry name" value="Pept_M16_N"/>
</dbReference>
<organism evidence="8 9">
    <name type="scientific">Winogradskyella luteola</name>
    <dbReference type="NCBI Taxonomy" id="2828330"/>
    <lineage>
        <taxon>Bacteria</taxon>
        <taxon>Pseudomonadati</taxon>
        <taxon>Bacteroidota</taxon>
        <taxon>Flavobacteriia</taxon>
        <taxon>Flavobacteriales</taxon>
        <taxon>Flavobacteriaceae</taxon>
        <taxon>Winogradskyella</taxon>
    </lineage>
</organism>
<keyword evidence="9" id="KW-1185">Reference proteome</keyword>
<dbReference type="InterPro" id="IPR001431">
    <property type="entry name" value="Pept_M16_Zn_BS"/>
</dbReference>
<feature type="domain" description="Peptidase M16 N-terminal" evidence="6">
    <location>
        <begin position="61"/>
        <end position="107"/>
    </location>
</feature>
<evidence type="ECO:0000256" key="3">
    <source>
        <dbReference type="RuleBase" id="RU004447"/>
    </source>
</evidence>
<keyword evidence="4" id="KW-0175">Coiled coil</keyword>
<feature type="chain" id="PRO_5040718957" evidence="5">
    <location>
        <begin position="26"/>
        <end position="965"/>
    </location>
</feature>
<gene>
    <name evidence="8" type="ORF">KCG49_15985</name>
</gene>
<evidence type="ECO:0000256" key="1">
    <source>
        <dbReference type="ARBA" id="ARBA00007261"/>
    </source>
</evidence>
<proteinExistence type="inferred from homology"/>
<dbReference type="Pfam" id="PF05193">
    <property type="entry name" value="Peptidase_M16_C"/>
    <property type="match status" value="1"/>
</dbReference>
<feature type="domain" description="Peptidase M16 N-terminal" evidence="6">
    <location>
        <begin position="140"/>
        <end position="245"/>
    </location>
</feature>
<dbReference type="PROSITE" id="PS51257">
    <property type="entry name" value="PROKAR_LIPOPROTEIN"/>
    <property type="match status" value="1"/>
</dbReference>
<evidence type="ECO:0000313" key="9">
    <source>
        <dbReference type="Proteomes" id="UP001138894"/>
    </source>
</evidence>
<keyword evidence="2" id="KW-0479">Metal-binding</keyword>
<feature type="domain" description="Peptidase M16 C-terminal" evidence="7">
    <location>
        <begin position="260"/>
        <end position="424"/>
    </location>
</feature>
<dbReference type="InterPro" id="IPR050626">
    <property type="entry name" value="Peptidase_M16"/>
</dbReference>
<dbReference type="Proteomes" id="UP001138894">
    <property type="component" value="Unassembled WGS sequence"/>
</dbReference>
<feature type="signal peptide" evidence="5">
    <location>
        <begin position="1"/>
        <end position="25"/>
    </location>
</feature>
<dbReference type="PANTHER" id="PTHR43690:SF17">
    <property type="entry name" value="PROTEIN YHJJ"/>
    <property type="match status" value="1"/>
</dbReference>
<keyword evidence="5" id="KW-0732">Signal</keyword>
<sequence>MKRSHKQSFFLLFLFLILFSCNSQNSNNSHYSYKSIDNGPFKVKTYTLKNGLEIFLVPKKDKPRIETRIIVRAGSNQDPTHARGLAHYLEHLLFNGTDKIGAFNFEKERPLLTKIENLFEKHRKTDNLEKKKEIYAKIDSLSFEASKYSRQSEYSDLMIEMGIGFLNAFTRTDITGYMNSIPSNQLEKWLTLEAERFKNPVFRGFHTELETVYEEMNVRTQNGYILALNKLKENTFNNKHYQAILGTAESLKNPSLLETKKFYDTYYVPNNMAIILSGDFDIENVIQLIETHFGKMAYKTLPSEKKPATPLLTSNKKATIYTPEKESISMYYVLEPSNSANAHIAEFVEMLFLNGNVGVVDIGDVNAKTNWFNTSYQHYYKNFSTHFLEGEPVDGISLTELENIVLKDIDRLKTGEFPEWMLKATANDLNKRFLSMVDSNSGIVSIITEAFARGIAIEDVFAKQQKFHNITKQDIIQFTNKYYNHYSIVYKRQGENDFQKLEKPKITAISSENSTKNSAFGKKIKSIDVSPIEPKLVDFNSDLEQITLKNGTIVNVVKNENNDLFNFRLVFDNHISNELKMSSKYIKQVGTSNYSSEELKTELYKIGADFNLVSNKDNTTLFINGISKNLERTLDLVLESLVNLKEDKKTLNSLIKSELDKIENQKNNRSQLMTRALNLVNYGPEYASKISLTKSDLDKLEAKEILQQVSRLFNRKQEIYFYGSKSSKELFEIFNKKFNNDIVSVNNKSVVTKIKNQNNTNNVYLIDYKSKQIDICFTGQLNTFNKNKHGMYILFENYFDQVINEQIRETKGLAYNAYNTIEYPKYYYSNYYHYTSVGTQTDKFEETLSINKNLIENLPIEESTFKTVKKRLETLWGSGRITKNGILYHYERAKNRGLGYDYRAHYIKGISDVTLEDFQKFYEESIKKHNYNLILIGDLNEIDRSKLSEYGKNIELSKETLFGED</sequence>
<evidence type="ECO:0000259" key="6">
    <source>
        <dbReference type="Pfam" id="PF00675"/>
    </source>
</evidence>
<feature type="domain" description="Peptidase M16 N-terminal" evidence="6">
    <location>
        <begin position="590"/>
        <end position="675"/>
    </location>
</feature>
<dbReference type="GO" id="GO:0046872">
    <property type="term" value="F:metal ion binding"/>
    <property type="evidence" value="ECO:0007669"/>
    <property type="project" value="UniProtKB-KW"/>
</dbReference>
<comment type="caution">
    <text evidence="8">The sequence shown here is derived from an EMBL/GenBank/DDBJ whole genome shotgun (WGS) entry which is preliminary data.</text>
</comment>
<dbReference type="GO" id="GO:0006508">
    <property type="term" value="P:proteolysis"/>
    <property type="evidence" value="ECO:0007669"/>
    <property type="project" value="InterPro"/>
</dbReference>
<protein>
    <submittedName>
        <fullName evidence="8">Insulinase family protein</fullName>
    </submittedName>
</protein>
<dbReference type="InterPro" id="IPR007863">
    <property type="entry name" value="Peptidase_M16_C"/>
</dbReference>
<dbReference type="PANTHER" id="PTHR43690">
    <property type="entry name" value="NARDILYSIN"/>
    <property type="match status" value="1"/>
</dbReference>
<dbReference type="RefSeq" id="WP_218547947.1">
    <property type="nucleotide sequence ID" value="NZ_JAGSPD010000022.1"/>
</dbReference>
<evidence type="ECO:0000313" key="8">
    <source>
        <dbReference type="EMBL" id="MBV7270689.1"/>
    </source>
</evidence>
<accession>A0A9X1FBJ3</accession>
<evidence type="ECO:0000256" key="5">
    <source>
        <dbReference type="SAM" id="SignalP"/>
    </source>
</evidence>
<comment type="similarity">
    <text evidence="1 3">Belongs to the peptidase M16 family.</text>
</comment>
<dbReference type="PROSITE" id="PS00143">
    <property type="entry name" value="INSULINASE"/>
    <property type="match status" value="1"/>
</dbReference>
<name>A0A9X1FBJ3_9FLAO</name>
<dbReference type="AlphaFoldDB" id="A0A9X1FBJ3"/>
<reference evidence="8" key="1">
    <citation type="submission" date="2021-04" db="EMBL/GenBank/DDBJ databases">
        <authorList>
            <person name="Pira H."/>
            <person name="Risdian C."/>
            <person name="Wink J."/>
        </authorList>
    </citation>
    <scope>NUCLEOTIDE SEQUENCE</scope>
    <source>
        <strain evidence="8">WHY3</strain>
    </source>
</reference>
<evidence type="ECO:0000259" key="7">
    <source>
        <dbReference type="Pfam" id="PF05193"/>
    </source>
</evidence>